<dbReference type="SUPFAM" id="SSF53098">
    <property type="entry name" value="Ribonuclease H-like"/>
    <property type="match status" value="1"/>
</dbReference>
<evidence type="ECO:0000256" key="5">
    <source>
        <dbReference type="ARBA" id="ARBA00022695"/>
    </source>
</evidence>
<dbReference type="NCBIfam" id="TIGR00593">
    <property type="entry name" value="pola"/>
    <property type="match status" value="1"/>
</dbReference>
<dbReference type="EC" id="2.7.7.7" evidence="2 15"/>
<dbReference type="InterPro" id="IPR008918">
    <property type="entry name" value="HhH2"/>
</dbReference>
<dbReference type="InterPro" id="IPR012337">
    <property type="entry name" value="RNaseH-like_sf"/>
</dbReference>
<proteinExistence type="inferred from homology"/>
<dbReference type="Gene3D" id="3.30.420.10">
    <property type="entry name" value="Ribonuclease H-like superfamily/Ribonuclease H"/>
    <property type="match status" value="1"/>
</dbReference>
<dbReference type="FunFam" id="1.20.1060.10:FF:000001">
    <property type="entry name" value="DNA polymerase I"/>
    <property type="match status" value="1"/>
</dbReference>
<dbReference type="PRINTS" id="PR00868">
    <property type="entry name" value="DNAPOLI"/>
</dbReference>
<dbReference type="FunFam" id="1.10.150.20:FF:000003">
    <property type="entry name" value="DNA polymerase I"/>
    <property type="match status" value="1"/>
</dbReference>
<dbReference type="InterPro" id="IPR018320">
    <property type="entry name" value="DNA_polymerase_1"/>
</dbReference>
<evidence type="ECO:0000256" key="11">
    <source>
        <dbReference type="ARBA" id="ARBA00022932"/>
    </source>
</evidence>
<dbReference type="SUPFAM" id="SSF47807">
    <property type="entry name" value="5' to 3' exonuclease, C-terminal subdomain"/>
    <property type="match status" value="1"/>
</dbReference>
<evidence type="ECO:0000259" key="17">
    <source>
        <dbReference type="SMART" id="SM00474"/>
    </source>
</evidence>
<evidence type="ECO:0000256" key="6">
    <source>
        <dbReference type="ARBA" id="ARBA00022705"/>
    </source>
</evidence>
<dbReference type="InterPro" id="IPR029060">
    <property type="entry name" value="PIN-like_dom_sf"/>
</dbReference>
<evidence type="ECO:0000256" key="8">
    <source>
        <dbReference type="ARBA" id="ARBA00022763"/>
    </source>
</evidence>
<name>A0A1F7UI99_9BACT</name>
<dbReference type="SMART" id="SM00474">
    <property type="entry name" value="35EXOc"/>
    <property type="match status" value="1"/>
</dbReference>
<dbReference type="InterPro" id="IPR019760">
    <property type="entry name" value="DNA-dir_DNA_pol_A_CS"/>
</dbReference>
<dbReference type="InterPro" id="IPR002562">
    <property type="entry name" value="3'-5'_exonuclease_dom"/>
</dbReference>
<dbReference type="SMART" id="SM00279">
    <property type="entry name" value="HhH2"/>
    <property type="match status" value="1"/>
</dbReference>
<accession>A0A1F7UI99</accession>
<evidence type="ECO:0000256" key="1">
    <source>
        <dbReference type="ARBA" id="ARBA00007705"/>
    </source>
</evidence>
<dbReference type="CDD" id="cd06139">
    <property type="entry name" value="DNA_polA_I_Ecoli_like_exo"/>
    <property type="match status" value="1"/>
</dbReference>
<dbReference type="GO" id="GO:0006261">
    <property type="term" value="P:DNA-templated DNA replication"/>
    <property type="evidence" value="ECO:0007669"/>
    <property type="project" value="UniProtKB-UniRule"/>
</dbReference>
<dbReference type="Gene3D" id="3.30.70.370">
    <property type="match status" value="1"/>
</dbReference>
<dbReference type="SUPFAM" id="SSF88723">
    <property type="entry name" value="PIN domain-like"/>
    <property type="match status" value="1"/>
</dbReference>
<dbReference type="NCBIfam" id="NF004397">
    <property type="entry name" value="PRK05755.1"/>
    <property type="match status" value="1"/>
</dbReference>
<dbReference type="SMART" id="SM00482">
    <property type="entry name" value="POLAc"/>
    <property type="match status" value="1"/>
</dbReference>
<dbReference type="PROSITE" id="PS00447">
    <property type="entry name" value="DNA_POLYMERASE_A"/>
    <property type="match status" value="1"/>
</dbReference>
<dbReference type="EMBL" id="MGEF01000044">
    <property type="protein sequence ID" value="OGL78005.1"/>
    <property type="molecule type" value="Genomic_DNA"/>
</dbReference>
<comment type="catalytic activity">
    <reaction evidence="14 16">
        <text>DNA(n) + a 2'-deoxyribonucleoside 5'-triphosphate = DNA(n+1) + diphosphate</text>
        <dbReference type="Rhea" id="RHEA:22508"/>
        <dbReference type="Rhea" id="RHEA-COMP:17339"/>
        <dbReference type="Rhea" id="RHEA-COMP:17340"/>
        <dbReference type="ChEBI" id="CHEBI:33019"/>
        <dbReference type="ChEBI" id="CHEBI:61560"/>
        <dbReference type="ChEBI" id="CHEBI:173112"/>
        <dbReference type="EC" id="2.7.7.7"/>
    </reaction>
</comment>
<keyword evidence="12 16" id="KW-0238">DNA-binding</keyword>
<dbReference type="SUPFAM" id="SSF56672">
    <property type="entry name" value="DNA/RNA polymerases"/>
    <property type="match status" value="1"/>
</dbReference>
<reference evidence="20 21" key="1">
    <citation type="journal article" date="2016" name="Nat. Commun.">
        <title>Thousands of microbial genomes shed light on interconnected biogeochemical processes in an aquifer system.</title>
        <authorList>
            <person name="Anantharaman K."/>
            <person name="Brown C.T."/>
            <person name="Hug L.A."/>
            <person name="Sharon I."/>
            <person name="Castelle C.J."/>
            <person name="Probst A.J."/>
            <person name="Thomas B.C."/>
            <person name="Singh A."/>
            <person name="Wilkins M.J."/>
            <person name="Karaoz U."/>
            <person name="Brodie E.L."/>
            <person name="Williams K.H."/>
            <person name="Hubbard S.S."/>
            <person name="Banfield J.F."/>
        </authorList>
    </citation>
    <scope>NUCLEOTIDE SEQUENCE [LARGE SCALE GENOMIC DNA]</scope>
</reference>
<evidence type="ECO:0000256" key="13">
    <source>
        <dbReference type="ARBA" id="ARBA00023204"/>
    </source>
</evidence>
<dbReference type="InterPro" id="IPR020045">
    <property type="entry name" value="DNA_polI_H3TH"/>
</dbReference>
<dbReference type="GO" id="GO:0008408">
    <property type="term" value="F:3'-5' exonuclease activity"/>
    <property type="evidence" value="ECO:0007669"/>
    <property type="project" value="UniProtKB-UniRule"/>
</dbReference>
<dbReference type="InterPro" id="IPR043502">
    <property type="entry name" value="DNA/RNA_pol_sf"/>
</dbReference>
<comment type="function">
    <text evidence="16">In addition to polymerase activity, this DNA polymerase exhibits 3'-5' and 5'-3' exonuclease activity.</text>
</comment>
<evidence type="ECO:0000256" key="16">
    <source>
        <dbReference type="RuleBase" id="RU004460"/>
    </source>
</evidence>
<dbReference type="Pfam" id="PF01367">
    <property type="entry name" value="5_3_exonuc"/>
    <property type="match status" value="1"/>
</dbReference>
<dbReference type="InterPro" id="IPR020046">
    <property type="entry name" value="5-3_exonucl_a-hlix_arch_N"/>
</dbReference>
<evidence type="ECO:0000256" key="2">
    <source>
        <dbReference type="ARBA" id="ARBA00012417"/>
    </source>
</evidence>
<dbReference type="Pfam" id="PF01612">
    <property type="entry name" value="DNA_pol_A_exo1"/>
    <property type="match status" value="1"/>
</dbReference>
<evidence type="ECO:0000256" key="7">
    <source>
        <dbReference type="ARBA" id="ARBA00022722"/>
    </source>
</evidence>
<keyword evidence="4 16" id="KW-0808">Transferase</keyword>
<dbReference type="Pfam" id="PF00476">
    <property type="entry name" value="DNA_pol_A"/>
    <property type="match status" value="1"/>
</dbReference>
<keyword evidence="13 16" id="KW-0234">DNA repair</keyword>
<evidence type="ECO:0000256" key="3">
    <source>
        <dbReference type="ARBA" id="ARBA00020311"/>
    </source>
</evidence>
<keyword evidence="5 16" id="KW-0548">Nucleotidyltransferase</keyword>
<comment type="caution">
    <text evidence="20">The sequence shown here is derived from an EMBL/GenBank/DDBJ whole genome shotgun (WGS) entry which is preliminary data.</text>
</comment>
<feature type="domain" description="DNA-directed DNA polymerase family A palm" evidence="19">
    <location>
        <begin position="724"/>
        <end position="939"/>
    </location>
</feature>
<evidence type="ECO:0000256" key="10">
    <source>
        <dbReference type="ARBA" id="ARBA00022839"/>
    </source>
</evidence>
<keyword evidence="8 16" id="KW-0227">DNA damage</keyword>
<dbReference type="InterPro" id="IPR036397">
    <property type="entry name" value="RNaseH_sf"/>
</dbReference>
<dbReference type="FunFam" id="1.10.150.20:FF:000002">
    <property type="entry name" value="DNA polymerase I"/>
    <property type="match status" value="1"/>
</dbReference>
<keyword evidence="10 16" id="KW-0269">Exonuclease</keyword>
<feature type="domain" description="5'-3' exonuclease" evidence="18">
    <location>
        <begin position="2"/>
        <end position="302"/>
    </location>
</feature>
<keyword evidence="11 16" id="KW-0239">DNA-directed DNA polymerase</keyword>
<evidence type="ECO:0000256" key="15">
    <source>
        <dbReference type="NCBIfam" id="TIGR00593"/>
    </source>
</evidence>
<dbReference type="GO" id="GO:0003887">
    <property type="term" value="F:DNA-directed DNA polymerase activity"/>
    <property type="evidence" value="ECO:0007669"/>
    <property type="project" value="UniProtKB-UniRule"/>
</dbReference>
<dbReference type="InterPro" id="IPR002421">
    <property type="entry name" value="5-3_exonuclease"/>
</dbReference>
<dbReference type="InterPro" id="IPR002298">
    <property type="entry name" value="DNA_polymerase_A"/>
</dbReference>
<keyword evidence="9 16" id="KW-0378">Hydrolase</keyword>
<dbReference type="Gene3D" id="1.10.150.20">
    <property type="entry name" value="5' to 3' exonuclease, C-terminal subdomain"/>
    <property type="match status" value="2"/>
</dbReference>
<evidence type="ECO:0000256" key="9">
    <source>
        <dbReference type="ARBA" id="ARBA00022801"/>
    </source>
</evidence>
<dbReference type="GO" id="GO:0006302">
    <property type="term" value="P:double-strand break repair"/>
    <property type="evidence" value="ECO:0007669"/>
    <property type="project" value="TreeGrafter"/>
</dbReference>
<evidence type="ECO:0000256" key="4">
    <source>
        <dbReference type="ARBA" id="ARBA00022679"/>
    </source>
</evidence>
<organism evidence="20 21">
    <name type="scientific">Candidatus Uhrbacteria bacterium RIFCSPHIGHO2_12_FULL_54_23</name>
    <dbReference type="NCBI Taxonomy" id="1802397"/>
    <lineage>
        <taxon>Bacteria</taxon>
        <taxon>Candidatus Uhriibacteriota</taxon>
    </lineage>
</organism>
<dbReference type="CDD" id="cd08637">
    <property type="entry name" value="DNA_pol_A_pol_I_C"/>
    <property type="match status" value="1"/>
</dbReference>
<dbReference type="Gene3D" id="1.20.1060.10">
    <property type="entry name" value="Taq DNA Polymerase, Chain T, domain 4"/>
    <property type="match status" value="1"/>
</dbReference>
<evidence type="ECO:0000256" key="14">
    <source>
        <dbReference type="ARBA" id="ARBA00049244"/>
    </source>
</evidence>
<dbReference type="InterPro" id="IPR001098">
    <property type="entry name" value="DNA-dir_DNA_pol_A_palm_dom"/>
</dbReference>
<dbReference type="SMART" id="SM00475">
    <property type="entry name" value="53EXOc"/>
    <property type="match status" value="1"/>
</dbReference>
<dbReference type="GO" id="GO:0003677">
    <property type="term" value="F:DNA binding"/>
    <property type="evidence" value="ECO:0007669"/>
    <property type="project" value="UniProtKB-UniRule"/>
</dbReference>
<keyword evidence="7" id="KW-0540">Nuclease</keyword>
<evidence type="ECO:0000313" key="20">
    <source>
        <dbReference type="EMBL" id="OGL78005.1"/>
    </source>
</evidence>
<evidence type="ECO:0000256" key="12">
    <source>
        <dbReference type="ARBA" id="ARBA00023125"/>
    </source>
</evidence>
<dbReference type="PANTHER" id="PTHR10133">
    <property type="entry name" value="DNA POLYMERASE I"/>
    <property type="match status" value="1"/>
</dbReference>
<dbReference type="PANTHER" id="PTHR10133:SF27">
    <property type="entry name" value="DNA POLYMERASE NU"/>
    <property type="match status" value="1"/>
</dbReference>
<sequence length="975" mass="109177">MTKEKFVIIDGNALLHRAFHALPPLTTKDGVLVNAVYGFALTFLKVLKDLKPTFLAVTFDTKAPTFRDEMYEDYKAHRIKQPQELYDQIPLIKEMISAFNVPVVEKDGFEADDVIGTLARMALKRKITPVIPAKAGIQQKKKQKIDSFGVSVWIPDQVRDDTEVIIVTGDLDALQLVDEHTKVYTFRKGFTDTMIYDTDAVKERFGLAPEQMIDYKALRGDPSDNIPGVRGIGEKTAAELLQKFTTLKDIYRAVESGKTEGIKPGVLEKLKSGKKDAYLSQKLATIVRNAPVDFDFEAARVRGGDMHTLVNLFHQWGFQSLVSKIPSLPTLESDISSHGQESTTPTTKSAQYRSPAQGSLLFSSTVKSKREWKGVRYTLIDDEEKFNEFIAALKKQTAFVVDTETDSLNPFHARLLGISFCWEKGEAYYLANSKFEIRNSKPVRDALENPSTKKYGHNVKYDLEVLRTNGIQARGFTCDTMIASYLLNPGSRQHNLDTVVFTEFGVQMQPLSDLIGKGKDQIAVDQVPLPDLANYSCEDADYTFRLVRPFQERLAERDNLTLLETLEMPLIPILADMEEAGVKIDVDALAAQAKKVKGLLKKLEAKIYQAAGQEFNINSPLQMKKILFEKLMLSTAGLGKTKTGISTAVGELEKLKGKHPIIEFIMEYRELFKLLSTYLEALPEQVDPDTGRIHTDFNQTVAATGRLSSSNPNLQNIPIRTELGRDIRTAFIAERGFSLLSADYSQIELRIAASLTGDAAMITSFHRHEDIHRRTASNVLGVPYEEVTSNLRRQAKAINFGILYGLGARGLAEGTELTYDEAKDFIDRYFRVHKGIKAYVDKTIFEARGKGYVETLFGRRRYLPEIAAEHPGLRAAAERMAINHPIQGTAADLMKKAMLQVDARIKKELGLSDVPPAVRPARMLLQVHDELVLEVKDDLVGTVSKIIKEEMESVTTLKVPIEVRVGVGKNWEECK</sequence>
<dbReference type="Proteomes" id="UP000176604">
    <property type="component" value="Unassembled WGS sequence"/>
</dbReference>
<dbReference type="GO" id="GO:0008409">
    <property type="term" value="F:5'-3' exonuclease activity"/>
    <property type="evidence" value="ECO:0007669"/>
    <property type="project" value="UniProtKB-UniRule"/>
</dbReference>
<evidence type="ECO:0000259" key="19">
    <source>
        <dbReference type="SMART" id="SM00482"/>
    </source>
</evidence>
<dbReference type="CDD" id="cd09859">
    <property type="entry name" value="PIN_53EXO"/>
    <property type="match status" value="1"/>
</dbReference>
<evidence type="ECO:0000313" key="21">
    <source>
        <dbReference type="Proteomes" id="UP000176604"/>
    </source>
</evidence>
<evidence type="ECO:0000259" key="18">
    <source>
        <dbReference type="SMART" id="SM00475"/>
    </source>
</evidence>
<keyword evidence="6 16" id="KW-0235">DNA replication</keyword>
<dbReference type="Pfam" id="PF02739">
    <property type="entry name" value="5_3_exonuc_N"/>
    <property type="match status" value="1"/>
</dbReference>
<feature type="domain" description="3'-5' exonuclease" evidence="17">
    <location>
        <begin position="377"/>
        <end position="555"/>
    </location>
</feature>
<protein>
    <recommendedName>
        <fullName evidence="3 15">DNA polymerase I</fullName>
        <ecNumber evidence="2 15">2.7.7.7</ecNumber>
    </recommendedName>
</protein>
<dbReference type="InterPro" id="IPR036279">
    <property type="entry name" value="5-3_exonuclease_C_sf"/>
</dbReference>
<dbReference type="STRING" id="1802397.A3J43_03530"/>
<gene>
    <name evidence="16" type="primary">polA</name>
    <name evidence="20" type="ORF">A3J43_03530</name>
</gene>
<dbReference type="AlphaFoldDB" id="A0A1F7UI99"/>
<comment type="similarity">
    <text evidence="1 16">Belongs to the DNA polymerase type-A family.</text>
</comment>
<dbReference type="Gene3D" id="3.40.50.1010">
    <property type="entry name" value="5'-nuclease"/>
    <property type="match status" value="1"/>
</dbReference>
<dbReference type="CDD" id="cd09898">
    <property type="entry name" value="H3TH_53EXO"/>
    <property type="match status" value="1"/>
</dbReference>